<evidence type="ECO:0000313" key="3">
    <source>
        <dbReference type="EMBL" id="MDR9895544.1"/>
    </source>
</evidence>
<dbReference type="SUPFAM" id="SSF52540">
    <property type="entry name" value="P-loop containing nucleoside triphosphate hydrolases"/>
    <property type="match status" value="1"/>
</dbReference>
<evidence type="ECO:0000259" key="2">
    <source>
        <dbReference type="Pfam" id="PF00350"/>
    </source>
</evidence>
<accession>A0AAP5I6C1</accession>
<dbReference type="InterPro" id="IPR027417">
    <property type="entry name" value="P-loop_NTPase"/>
</dbReference>
<reference evidence="4" key="1">
    <citation type="journal article" date="2021" name="Science">
        <title>Hunting the eagle killer: A cyanobacterial neurotoxin causes vacuolar myelinopathy.</title>
        <authorList>
            <person name="Breinlinger S."/>
            <person name="Phillips T.J."/>
            <person name="Haram B.N."/>
            <person name="Mares J."/>
            <person name="Martinez Yerena J.A."/>
            <person name="Hrouzek P."/>
            <person name="Sobotka R."/>
            <person name="Henderson W.M."/>
            <person name="Schmieder P."/>
            <person name="Williams S.M."/>
            <person name="Lauderdale J.D."/>
            <person name="Wilde H.D."/>
            <person name="Gerrin W."/>
            <person name="Kust A."/>
            <person name="Washington J.W."/>
            <person name="Wagner C."/>
            <person name="Geier B."/>
            <person name="Liebeke M."/>
            <person name="Enke H."/>
            <person name="Niedermeyer T.H.J."/>
            <person name="Wilde S.B."/>
        </authorList>
    </citation>
    <scope>NUCLEOTIDE SEQUENCE [LARGE SCALE GENOMIC DNA]</scope>
    <source>
        <strain evidence="4">Thurmond2011</strain>
    </source>
</reference>
<evidence type="ECO:0000313" key="4">
    <source>
        <dbReference type="Proteomes" id="UP000667802"/>
    </source>
</evidence>
<protein>
    <submittedName>
        <fullName evidence="3">Dynamin family protein</fullName>
    </submittedName>
</protein>
<feature type="domain" description="Dynamin N-terminal" evidence="2">
    <location>
        <begin position="141"/>
        <end position="355"/>
    </location>
</feature>
<dbReference type="Pfam" id="PF00350">
    <property type="entry name" value="Dynamin_N"/>
    <property type="match status" value="1"/>
</dbReference>
<name>A0AAP5I6C1_9CYAN</name>
<dbReference type="Proteomes" id="UP000667802">
    <property type="component" value="Unassembled WGS sequence"/>
</dbReference>
<dbReference type="AlphaFoldDB" id="A0AAP5I6C1"/>
<comment type="caution">
    <text evidence="3">The sequence shown here is derived from an EMBL/GenBank/DDBJ whole genome shotgun (WGS) entry which is preliminary data.</text>
</comment>
<feature type="coiled-coil region" evidence="1">
    <location>
        <begin position="498"/>
        <end position="525"/>
    </location>
</feature>
<evidence type="ECO:0000256" key="1">
    <source>
        <dbReference type="SAM" id="Coils"/>
    </source>
</evidence>
<gene>
    <name evidence="3" type="ORF">G7B40_013345</name>
</gene>
<proteinExistence type="predicted"/>
<organism evidence="3 4">
    <name type="scientific">Aetokthonos hydrillicola Thurmond2011</name>
    <dbReference type="NCBI Taxonomy" id="2712845"/>
    <lineage>
        <taxon>Bacteria</taxon>
        <taxon>Bacillati</taxon>
        <taxon>Cyanobacteriota</taxon>
        <taxon>Cyanophyceae</taxon>
        <taxon>Nostocales</taxon>
        <taxon>Hapalosiphonaceae</taxon>
        <taxon>Aetokthonos</taxon>
    </lineage>
</organism>
<keyword evidence="1" id="KW-0175">Coiled coil</keyword>
<dbReference type="RefSeq" id="WP_208353947.1">
    <property type="nucleotide sequence ID" value="NZ_JAALHA020000005.1"/>
</dbReference>
<dbReference type="Gene3D" id="3.40.50.300">
    <property type="entry name" value="P-loop containing nucleotide triphosphate hydrolases"/>
    <property type="match status" value="1"/>
</dbReference>
<sequence>MTYKRRFTTFDFVPIVQNPNHKACSRIVKKQLIQEENEVMPQLTEISPLVNRIIEERGNQLRVITRYIDSIHNTDEAIRELRNALDNLLHHPRVTEELKLRLQEFGNTSTSWGGEIVASINQFENAKNRLAREAVTIGCSGQARVGKSTLLKTIGNLPEEAVPTGKGIPVTAVRSRLRHSQEHKAILSLRDKKSFINELIKPFHRELKLPEVNSFEEFRNFDYNSNELTTDKNVELLTRLKQIQAALSSYESHLTGRTKKIEDLTQLRPWVAYPKQEEEASSHCSRLYLAVKDIEIQCSFLLDVEKLMLVDLPGLGEVNVDAEEHHVQGLKNEVDLVLLILRPTAQSSYWSDKDRKALNLISQAVEGISKQGDFVIIIVNYGKQDDEELYKILINDIHKQLNENKPNSRYQVLTCNAVDPDSVREKVLVPVLNHLIDRLAVMDRDIVESSFIQWQATLEKINIAIDELEISLRKFPSQSLDRSGEIYSKAKILREKLSVELGKEIQELRKEIEREKNEESIIDNQLIQMIEEKHQEIQNWAKNGLGIGQEEWYKKARNRFILDKKVDAFAIEQINSARAYLTDTYSNLDVYFETKIDDLWMKISDVISACTGDLIPETPAGRAFLEKFVLYLEGKGIGDPFPSLRQATEYLLKCGTENAIFQSHLLPRLIEETQHLAPEKFNFSNISYQAEQAEKMVLEIICQRIIQTSFAVQRVLREKPFVSNILYSAAVKFEDSLVRSADADRQFFEFASLYTNEIWPSEFQAFEKNHAMLKQAEHAVTNLKQLLKNSSKR</sequence>
<dbReference type="InterPro" id="IPR045063">
    <property type="entry name" value="Dynamin_N"/>
</dbReference>
<keyword evidence="4" id="KW-1185">Reference proteome</keyword>
<dbReference type="EMBL" id="JAALHA020000005">
    <property type="protein sequence ID" value="MDR9895544.1"/>
    <property type="molecule type" value="Genomic_DNA"/>
</dbReference>